<evidence type="ECO:0000313" key="2">
    <source>
        <dbReference type="EMBL" id="OZU87607.1"/>
    </source>
</evidence>
<evidence type="ECO:0000259" key="1">
    <source>
        <dbReference type="PROSITE" id="PS51186"/>
    </source>
</evidence>
<dbReference type="Gene3D" id="3.40.630.30">
    <property type="match status" value="1"/>
</dbReference>
<organism evidence="2 3">
    <name type="scientific">Virgibacillus indicus</name>
    <dbReference type="NCBI Taxonomy" id="2024554"/>
    <lineage>
        <taxon>Bacteria</taxon>
        <taxon>Bacillati</taxon>
        <taxon>Bacillota</taxon>
        <taxon>Bacilli</taxon>
        <taxon>Bacillales</taxon>
        <taxon>Bacillaceae</taxon>
        <taxon>Virgibacillus</taxon>
    </lineage>
</organism>
<dbReference type="EMBL" id="NPMS01000009">
    <property type="protein sequence ID" value="OZU87607.1"/>
    <property type="molecule type" value="Genomic_DNA"/>
</dbReference>
<dbReference type="PROSITE" id="PS51186">
    <property type="entry name" value="GNAT"/>
    <property type="match status" value="1"/>
</dbReference>
<dbReference type="AlphaFoldDB" id="A0A265N6Y9"/>
<dbReference type="CDD" id="cd04301">
    <property type="entry name" value="NAT_SF"/>
    <property type="match status" value="1"/>
</dbReference>
<dbReference type="RefSeq" id="WP_094886909.1">
    <property type="nucleotide sequence ID" value="NZ_NPMS01000009.1"/>
</dbReference>
<name>A0A265N6Y9_9BACI</name>
<sequence>MSSQLELKAMEKEDLEFVHGLMNDPTIMSFWFDEPYQSKADLEEKYMKNKDSDHMRLFILKKNKEQLGFVGLYSIDPIHRKAEFAIMIDPAHQGFGYAGQATRLAMDYAFRILNLHKLYLTVDEINEKAIHVYNKSGFNTEAVLKDEYFVKGSYHNAVIMSAFQNDYFQNDVLV</sequence>
<dbReference type="SUPFAM" id="SSF55729">
    <property type="entry name" value="Acyl-CoA N-acyltransferases (Nat)"/>
    <property type="match status" value="1"/>
</dbReference>
<keyword evidence="3" id="KW-1185">Reference proteome</keyword>
<dbReference type="PANTHER" id="PTHR43415">
    <property type="entry name" value="SPERMIDINE N(1)-ACETYLTRANSFERASE"/>
    <property type="match status" value="1"/>
</dbReference>
<proteinExistence type="predicted"/>
<keyword evidence="2" id="KW-0808">Transferase</keyword>
<feature type="domain" description="N-acetyltransferase" evidence="1">
    <location>
        <begin position="5"/>
        <end position="165"/>
    </location>
</feature>
<evidence type="ECO:0000313" key="3">
    <source>
        <dbReference type="Proteomes" id="UP000216498"/>
    </source>
</evidence>
<gene>
    <name evidence="2" type="ORF">CIL03_16085</name>
</gene>
<dbReference type="InterPro" id="IPR000182">
    <property type="entry name" value="GNAT_dom"/>
</dbReference>
<comment type="caution">
    <text evidence="2">The sequence shown here is derived from an EMBL/GenBank/DDBJ whole genome shotgun (WGS) entry which is preliminary data.</text>
</comment>
<dbReference type="InterPro" id="IPR016181">
    <property type="entry name" value="Acyl_CoA_acyltransferase"/>
</dbReference>
<dbReference type="OrthoDB" id="9795206at2"/>
<dbReference type="PANTHER" id="PTHR43415:SF6">
    <property type="entry name" value="SPERMIDINE N(1)-ACETYLTRANSFERASE"/>
    <property type="match status" value="1"/>
</dbReference>
<dbReference type="GO" id="GO:0004145">
    <property type="term" value="F:diamine N-acetyltransferase activity"/>
    <property type="evidence" value="ECO:0007669"/>
    <property type="project" value="TreeGrafter"/>
</dbReference>
<accession>A0A265N6Y9</accession>
<reference evidence="2 3" key="1">
    <citation type="submission" date="2017-08" db="EMBL/GenBank/DDBJ databases">
        <title>Virgibacillus indicus sp. nov. and Virgibacillus profoundi sp. nov, two moderately halophilic bacteria isolated from marine sediment by using the Microfluidic Streak Plate.</title>
        <authorList>
            <person name="Xu B."/>
            <person name="Hu B."/>
            <person name="Wang J."/>
            <person name="Zhu Y."/>
            <person name="Huang L."/>
            <person name="Du W."/>
            <person name="Huang Y."/>
        </authorList>
    </citation>
    <scope>NUCLEOTIDE SEQUENCE [LARGE SCALE GENOMIC DNA]</scope>
    <source>
        <strain evidence="2 3">IO3-P2-C2</strain>
    </source>
</reference>
<protein>
    <submittedName>
        <fullName evidence="2">Spermidine acetyltransferase</fullName>
    </submittedName>
</protein>
<dbReference type="Pfam" id="PF13302">
    <property type="entry name" value="Acetyltransf_3"/>
    <property type="match status" value="1"/>
</dbReference>
<dbReference type="Proteomes" id="UP000216498">
    <property type="component" value="Unassembled WGS sequence"/>
</dbReference>